<evidence type="ECO:0000256" key="11">
    <source>
        <dbReference type="ARBA" id="ARBA00022884"/>
    </source>
</evidence>
<dbReference type="Proteomes" id="UP000034086">
    <property type="component" value="Unassembled WGS sequence"/>
</dbReference>
<comment type="function">
    <text evidence="1">Is required not only for elongation of protein synthesis but also for the initiation of all mRNA translation through initiator tRNA(fMet) aminoacylation.</text>
</comment>
<sequence>MDEITINDFSKIEIRVGKVVEATLVPESSKLIKLGVSFGESGERTVFAGIKAWYQPEDLVGKNFVFVYNLKPKPMMGELSQGMMMAAEDEGEKECVLLIPDKDIPEGTRVH</sequence>
<evidence type="ECO:0000256" key="15">
    <source>
        <dbReference type="ARBA" id="ARBA00047364"/>
    </source>
</evidence>
<dbReference type="Gene3D" id="2.40.50.140">
    <property type="entry name" value="Nucleic acid-binding proteins"/>
    <property type="match status" value="1"/>
</dbReference>
<evidence type="ECO:0000256" key="13">
    <source>
        <dbReference type="ARBA" id="ARBA00023146"/>
    </source>
</evidence>
<dbReference type="PROSITE" id="PS50886">
    <property type="entry name" value="TRBD"/>
    <property type="match status" value="1"/>
</dbReference>
<evidence type="ECO:0000256" key="7">
    <source>
        <dbReference type="ARBA" id="ARBA00022555"/>
    </source>
</evidence>
<dbReference type="CDD" id="cd02800">
    <property type="entry name" value="tRNA_bind_EcMetRS_like"/>
    <property type="match status" value="1"/>
</dbReference>
<dbReference type="AlphaFoldDB" id="A0A0G1M6D4"/>
<evidence type="ECO:0000256" key="1">
    <source>
        <dbReference type="ARBA" id="ARBA00003314"/>
    </source>
</evidence>
<dbReference type="EMBL" id="LCKQ01000013">
    <property type="protein sequence ID" value="KKU03647.1"/>
    <property type="molecule type" value="Genomic_DNA"/>
</dbReference>
<dbReference type="GO" id="GO:0005737">
    <property type="term" value="C:cytoplasm"/>
    <property type="evidence" value="ECO:0007669"/>
    <property type="project" value="UniProtKB-SubCell"/>
</dbReference>
<evidence type="ECO:0000256" key="5">
    <source>
        <dbReference type="ARBA" id="ARBA00018753"/>
    </source>
</evidence>
<dbReference type="GO" id="GO:0006431">
    <property type="term" value="P:methionyl-tRNA aminoacylation"/>
    <property type="evidence" value="ECO:0007669"/>
    <property type="project" value="InterPro"/>
</dbReference>
<evidence type="ECO:0000256" key="10">
    <source>
        <dbReference type="ARBA" id="ARBA00022840"/>
    </source>
</evidence>
<dbReference type="InterPro" id="IPR012340">
    <property type="entry name" value="NA-bd_OB-fold"/>
</dbReference>
<dbReference type="PATRIC" id="fig|1618598.3.peg.354"/>
<comment type="caution">
    <text evidence="18">The sequence shown here is derived from an EMBL/GenBank/DDBJ whole genome shotgun (WGS) entry which is preliminary data.</text>
</comment>
<evidence type="ECO:0000256" key="6">
    <source>
        <dbReference type="ARBA" id="ARBA00022490"/>
    </source>
</evidence>
<keyword evidence="7 16" id="KW-0820">tRNA-binding</keyword>
<evidence type="ECO:0000313" key="19">
    <source>
        <dbReference type="Proteomes" id="UP000034086"/>
    </source>
</evidence>
<dbReference type="InterPro" id="IPR002547">
    <property type="entry name" value="tRNA-bd_dom"/>
</dbReference>
<proteinExistence type="predicted"/>
<dbReference type="PANTHER" id="PTHR11586:SF37">
    <property type="entry name" value="TRNA-BINDING DOMAIN-CONTAINING PROTEIN"/>
    <property type="match status" value="1"/>
</dbReference>
<keyword evidence="10" id="KW-0067">ATP-binding</keyword>
<evidence type="ECO:0000256" key="9">
    <source>
        <dbReference type="ARBA" id="ARBA00022741"/>
    </source>
</evidence>
<evidence type="ECO:0000256" key="3">
    <source>
        <dbReference type="ARBA" id="ARBA00011738"/>
    </source>
</evidence>
<dbReference type="SUPFAM" id="SSF50249">
    <property type="entry name" value="Nucleic acid-binding proteins"/>
    <property type="match status" value="1"/>
</dbReference>
<dbReference type="EC" id="6.1.1.10" evidence="4"/>
<keyword evidence="9" id="KW-0547">Nucleotide-binding</keyword>
<name>A0A0G1M6D4_9BACT</name>
<dbReference type="InterPro" id="IPR051270">
    <property type="entry name" value="Tyrosine-tRNA_ligase_regulator"/>
</dbReference>
<keyword evidence="8" id="KW-0436">Ligase</keyword>
<feature type="domain" description="TRNA-binding" evidence="17">
    <location>
        <begin position="8"/>
        <end position="111"/>
    </location>
</feature>
<evidence type="ECO:0000256" key="16">
    <source>
        <dbReference type="PROSITE-ProRule" id="PRU00209"/>
    </source>
</evidence>
<keyword evidence="6" id="KW-0963">Cytoplasm</keyword>
<evidence type="ECO:0000259" key="17">
    <source>
        <dbReference type="PROSITE" id="PS50886"/>
    </source>
</evidence>
<comment type="subcellular location">
    <subcellularLocation>
        <location evidence="2">Cytoplasm</location>
    </subcellularLocation>
</comment>
<dbReference type="FunFam" id="2.40.50.140:FF:000042">
    <property type="entry name" value="Methionine--tRNA ligase"/>
    <property type="match status" value="1"/>
</dbReference>
<keyword evidence="12" id="KW-0648">Protein biosynthesis</keyword>
<gene>
    <name evidence="18" type="ORF">UX03_C0013G0005</name>
</gene>
<evidence type="ECO:0000256" key="2">
    <source>
        <dbReference type="ARBA" id="ARBA00004496"/>
    </source>
</evidence>
<reference evidence="18 19" key="1">
    <citation type="journal article" date="2015" name="Nature">
        <title>rRNA introns, odd ribosomes, and small enigmatic genomes across a large radiation of phyla.</title>
        <authorList>
            <person name="Brown C.T."/>
            <person name="Hug L.A."/>
            <person name="Thomas B.C."/>
            <person name="Sharon I."/>
            <person name="Castelle C.J."/>
            <person name="Singh A."/>
            <person name="Wilkins M.J."/>
            <person name="Williams K.H."/>
            <person name="Banfield J.F."/>
        </authorList>
    </citation>
    <scope>NUCLEOTIDE SEQUENCE [LARGE SCALE GENOMIC DNA]</scope>
</reference>
<dbReference type="GO" id="GO:0000049">
    <property type="term" value="F:tRNA binding"/>
    <property type="evidence" value="ECO:0007669"/>
    <property type="project" value="UniProtKB-UniRule"/>
</dbReference>
<dbReference type="NCBIfam" id="TIGR00399">
    <property type="entry name" value="metG_C_term"/>
    <property type="match status" value="1"/>
</dbReference>
<evidence type="ECO:0000313" key="18">
    <source>
        <dbReference type="EMBL" id="KKU03647.1"/>
    </source>
</evidence>
<accession>A0A0G1M6D4</accession>
<keyword evidence="13" id="KW-0030">Aminoacyl-tRNA synthetase</keyword>
<dbReference type="GO" id="GO:0005524">
    <property type="term" value="F:ATP binding"/>
    <property type="evidence" value="ECO:0007669"/>
    <property type="project" value="UniProtKB-KW"/>
</dbReference>
<evidence type="ECO:0000256" key="12">
    <source>
        <dbReference type="ARBA" id="ARBA00022917"/>
    </source>
</evidence>
<comment type="catalytic activity">
    <reaction evidence="15">
        <text>tRNA(Met) + L-methionine + ATP = L-methionyl-tRNA(Met) + AMP + diphosphate</text>
        <dbReference type="Rhea" id="RHEA:13481"/>
        <dbReference type="Rhea" id="RHEA-COMP:9667"/>
        <dbReference type="Rhea" id="RHEA-COMP:9698"/>
        <dbReference type="ChEBI" id="CHEBI:30616"/>
        <dbReference type="ChEBI" id="CHEBI:33019"/>
        <dbReference type="ChEBI" id="CHEBI:57844"/>
        <dbReference type="ChEBI" id="CHEBI:78442"/>
        <dbReference type="ChEBI" id="CHEBI:78530"/>
        <dbReference type="ChEBI" id="CHEBI:456215"/>
        <dbReference type="EC" id="6.1.1.10"/>
    </reaction>
</comment>
<evidence type="ECO:0000256" key="8">
    <source>
        <dbReference type="ARBA" id="ARBA00022598"/>
    </source>
</evidence>
<comment type="subunit">
    <text evidence="3">Homodimer.</text>
</comment>
<dbReference type="Pfam" id="PF01588">
    <property type="entry name" value="tRNA_bind"/>
    <property type="match status" value="1"/>
</dbReference>
<keyword evidence="11 16" id="KW-0694">RNA-binding</keyword>
<dbReference type="GO" id="GO:0004825">
    <property type="term" value="F:methionine-tRNA ligase activity"/>
    <property type="evidence" value="ECO:0007669"/>
    <property type="project" value="UniProtKB-EC"/>
</dbReference>
<evidence type="ECO:0000256" key="4">
    <source>
        <dbReference type="ARBA" id="ARBA00012838"/>
    </source>
</evidence>
<dbReference type="PANTHER" id="PTHR11586">
    <property type="entry name" value="TRNA-AMINOACYLATION COFACTOR ARC1 FAMILY MEMBER"/>
    <property type="match status" value="1"/>
</dbReference>
<protein>
    <recommendedName>
        <fullName evidence="5">Methionine--tRNA ligase</fullName>
        <ecNumber evidence="4">6.1.1.10</ecNumber>
    </recommendedName>
    <alternativeName>
        <fullName evidence="14">Methionyl-tRNA synthetase</fullName>
    </alternativeName>
</protein>
<dbReference type="InterPro" id="IPR004495">
    <property type="entry name" value="Met-tRNA-synth_bsu_C"/>
</dbReference>
<evidence type="ECO:0000256" key="14">
    <source>
        <dbReference type="ARBA" id="ARBA00030904"/>
    </source>
</evidence>
<organism evidence="18 19">
    <name type="scientific">Candidatus Woesebacteria bacterium GW2011_GWE1_45_18</name>
    <dbReference type="NCBI Taxonomy" id="1618598"/>
    <lineage>
        <taxon>Bacteria</taxon>
        <taxon>Candidatus Woeseibacteriota</taxon>
    </lineage>
</organism>